<organism evidence="2 3">
    <name type="scientific">Oxalobacter formigenes OXCC13</name>
    <dbReference type="NCBI Taxonomy" id="556269"/>
    <lineage>
        <taxon>Bacteria</taxon>
        <taxon>Pseudomonadati</taxon>
        <taxon>Pseudomonadota</taxon>
        <taxon>Betaproteobacteria</taxon>
        <taxon>Burkholderiales</taxon>
        <taxon>Oxalobacteraceae</taxon>
        <taxon>Oxalobacter</taxon>
    </lineage>
</organism>
<dbReference type="Proteomes" id="UP000005089">
    <property type="component" value="Unassembled WGS sequence"/>
</dbReference>
<evidence type="ECO:0000313" key="2">
    <source>
        <dbReference type="EMBL" id="EEO29296.1"/>
    </source>
</evidence>
<name>C3X7X0_OXAFO</name>
<evidence type="ECO:0000313" key="3">
    <source>
        <dbReference type="Proteomes" id="UP000005089"/>
    </source>
</evidence>
<dbReference type="RefSeq" id="WP_005879670.1">
    <property type="nucleotide sequence ID" value="NZ_CP019430.1"/>
</dbReference>
<gene>
    <name evidence="2" type="ORF">OFBG_00324</name>
</gene>
<protein>
    <submittedName>
        <fullName evidence="2">Uncharacterized protein</fullName>
    </submittedName>
</protein>
<dbReference type="EMBL" id="GG658170">
    <property type="protein sequence ID" value="EEO29296.1"/>
    <property type="molecule type" value="Genomic_DNA"/>
</dbReference>
<feature type="compositionally biased region" description="Low complexity" evidence="1">
    <location>
        <begin position="34"/>
        <end position="48"/>
    </location>
</feature>
<keyword evidence="3" id="KW-1185">Reference proteome</keyword>
<reference evidence="2 3" key="1">
    <citation type="submission" date="2009-02" db="EMBL/GenBank/DDBJ databases">
        <title>The Genome Sequence of Oxalobacter formigenes OXCC13.</title>
        <authorList>
            <consortium name="The Broad Institute Genome Sequencing Platform"/>
            <person name="Ward D."/>
            <person name="Young S.K."/>
            <person name="Kodira C.D."/>
            <person name="Zeng Q."/>
            <person name="Koehrsen M."/>
            <person name="Alvarado L."/>
            <person name="Berlin A."/>
            <person name="Borenstein D."/>
            <person name="Chen Z."/>
            <person name="Engels R."/>
            <person name="Freedman E."/>
            <person name="Gellesch M."/>
            <person name="Goldberg J."/>
            <person name="Griggs A."/>
            <person name="Gujja S."/>
            <person name="Heiman D."/>
            <person name="Hepburn T."/>
            <person name="Howarth C."/>
            <person name="Jen D."/>
            <person name="Larson L."/>
            <person name="Lewis B."/>
            <person name="Mehta T."/>
            <person name="Park D."/>
            <person name="Pearson M."/>
            <person name="Roberts A."/>
            <person name="Saif S."/>
            <person name="Shea T."/>
            <person name="Shenoy N."/>
            <person name="Sisk P."/>
            <person name="Stolte C."/>
            <person name="Sykes S."/>
            <person name="Walk T."/>
            <person name="White J."/>
            <person name="Yandava C."/>
            <person name="Allison M.J."/>
            <person name="Lander E."/>
            <person name="Nusbaum C."/>
            <person name="Galagan J."/>
            <person name="Birren B."/>
        </authorList>
    </citation>
    <scope>NUCLEOTIDE SEQUENCE [LARGE SCALE GENOMIC DNA]</scope>
    <source>
        <strain evidence="2 3">OXCC13</strain>
    </source>
</reference>
<sequence length="78" mass="8149">MAKFIKAFRGVKTGDIYPTVFAKDEECPPELEQAAAELGALEASGSAENPAETPPELEQAAAESKAPATSGKKKNEGK</sequence>
<evidence type="ECO:0000256" key="1">
    <source>
        <dbReference type="SAM" id="MobiDB-lite"/>
    </source>
</evidence>
<dbReference type="AlphaFoldDB" id="C3X7X0"/>
<accession>C3X7X0</accession>
<feature type="region of interest" description="Disordered" evidence="1">
    <location>
        <begin position="34"/>
        <end position="78"/>
    </location>
</feature>
<dbReference type="HOGENOM" id="CLU_2618651_0_0_4"/>
<dbReference type="STRING" id="847.BRW83_1939"/>
<dbReference type="eggNOG" id="ENOG5033E8V">
    <property type="taxonomic scope" value="Bacteria"/>
</dbReference>
<proteinExistence type="predicted"/>
<dbReference type="GeneID" id="77135771"/>